<organism evidence="10 11">
    <name type="scientific">Paramuricea clavata</name>
    <name type="common">Red gorgonian</name>
    <name type="synonym">Violescent sea-whip</name>
    <dbReference type="NCBI Taxonomy" id="317549"/>
    <lineage>
        <taxon>Eukaryota</taxon>
        <taxon>Metazoa</taxon>
        <taxon>Cnidaria</taxon>
        <taxon>Anthozoa</taxon>
        <taxon>Octocorallia</taxon>
        <taxon>Malacalcyonacea</taxon>
        <taxon>Plexauridae</taxon>
        <taxon>Paramuricea</taxon>
    </lineage>
</organism>
<protein>
    <recommendedName>
        <fullName evidence="7">Large ribosomal subunit protein bL27m</fullName>
    </recommendedName>
    <alternativeName>
        <fullName evidence="8">39S ribosomal protein L27, mitochondrial</fullName>
    </alternativeName>
</protein>
<evidence type="ECO:0000256" key="4">
    <source>
        <dbReference type="ARBA" id="ARBA00022980"/>
    </source>
</evidence>
<reference evidence="10" key="1">
    <citation type="submission" date="2020-04" db="EMBL/GenBank/DDBJ databases">
        <authorList>
            <person name="Alioto T."/>
            <person name="Alioto T."/>
            <person name="Gomez Garrido J."/>
        </authorList>
    </citation>
    <scope>NUCLEOTIDE SEQUENCE</scope>
    <source>
        <strain evidence="10">A484AB</strain>
    </source>
</reference>
<keyword evidence="4" id="KW-0689">Ribosomal protein</keyword>
<dbReference type="GO" id="GO:0005743">
    <property type="term" value="C:mitochondrial inner membrane"/>
    <property type="evidence" value="ECO:0007669"/>
    <property type="project" value="UniProtKB-ARBA"/>
</dbReference>
<keyword evidence="11" id="KW-1185">Reference proteome</keyword>
<dbReference type="Gene3D" id="2.40.50.100">
    <property type="match status" value="1"/>
</dbReference>
<comment type="similarity">
    <text evidence="2">Belongs to the bacterial ribosomal protein bL27 family.</text>
</comment>
<evidence type="ECO:0000313" key="11">
    <source>
        <dbReference type="Proteomes" id="UP001152795"/>
    </source>
</evidence>
<dbReference type="InterPro" id="IPR018261">
    <property type="entry name" value="Ribosomal_bL27_CS"/>
</dbReference>
<sequence>METQLLTRLLQLAVSNMASKTVFLERTFYGCLRLPGLLGAPLSLNFVRNASKKSGGSTKRQGKRQKAKHLGAKRGEGEHVIPGTVLYRQRGYRFHPGENVGVGRDHTLYALVEGNVKYTRELLEPYPWALGKTGPYHERKFIHVIGKPFIPKYVLVNTHDFVK</sequence>
<keyword evidence="6" id="KW-0687">Ribonucleoprotein</keyword>
<keyword evidence="5" id="KW-0496">Mitochondrion</keyword>
<dbReference type="PANTHER" id="PTHR15893:SF0">
    <property type="entry name" value="LARGE RIBOSOMAL SUBUNIT PROTEIN BL27M"/>
    <property type="match status" value="1"/>
</dbReference>
<dbReference type="GO" id="GO:0006412">
    <property type="term" value="P:translation"/>
    <property type="evidence" value="ECO:0007669"/>
    <property type="project" value="InterPro"/>
</dbReference>
<evidence type="ECO:0000256" key="2">
    <source>
        <dbReference type="ARBA" id="ARBA00010797"/>
    </source>
</evidence>
<name>A0A7D9HJI3_PARCT</name>
<evidence type="ECO:0000256" key="1">
    <source>
        <dbReference type="ARBA" id="ARBA00004173"/>
    </source>
</evidence>
<keyword evidence="3" id="KW-0809">Transit peptide</keyword>
<dbReference type="EMBL" id="CACRXK020001005">
    <property type="protein sequence ID" value="CAB3986362.1"/>
    <property type="molecule type" value="Genomic_DNA"/>
</dbReference>
<feature type="compositionally biased region" description="Basic residues" evidence="9">
    <location>
        <begin position="60"/>
        <end position="72"/>
    </location>
</feature>
<evidence type="ECO:0000256" key="3">
    <source>
        <dbReference type="ARBA" id="ARBA00022946"/>
    </source>
</evidence>
<dbReference type="GO" id="GO:0003735">
    <property type="term" value="F:structural constituent of ribosome"/>
    <property type="evidence" value="ECO:0007669"/>
    <property type="project" value="InterPro"/>
</dbReference>
<evidence type="ECO:0000256" key="5">
    <source>
        <dbReference type="ARBA" id="ARBA00023128"/>
    </source>
</evidence>
<feature type="region of interest" description="Disordered" evidence="9">
    <location>
        <begin position="50"/>
        <end position="74"/>
    </location>
</feature>
<feature type="compositionally biased region" description="Polar residues" evidence="9">
    <location>
        <begin position="50"/>
        <end position="59"/>
    </location>
</feature>
<evidence type="ECO:0000256" key="6">
    <source>
        <dbReference type="ARBA" id="ARBA00023274"/>
    </source>
</evidence>
<dbReference type="Pfam" id="PF01016">
    <property type="entry name" value="Ribosomal_L27"/>
    <property type="match status" value="1"/>
</dbReference>
<dbReference type="AlphaFoldDB" id="A0A7D9HJI3"/>
<dbReference type="FunFam" id="2.40.50.100:FF:000031">
    <property type="entry name" value="39S ribosomal protein L27, mitochondrial"/>
    <property type="match status" value="1"/>
</dbReference>
<accession>A0A7D9HJI3</accession>
<dbReference type="PRINTS" id="PR00063">
    <property type="entry name" value="RIBOSOMALL27"/>
</dbReference>
<dbReference type="OrthoDB" id="1867012at2759"/>
<proteinExistence type="inferred from homology"/>
<evidence type="ECO:0000256" key="9">
    <source>
        <dbReference type="SAM" id="MobiDB-lite"/>
    </source>
</evidence>
<evidence type="ECO:0000313" key="10">
    <source>
        <dbReference type="EMBL" id="CAB3986362.1"/>
    </source>
</evidence>
<dbReference type="Proteomes" id="UP001152795">
    <property type="component" value="Unassembled WGS sequence"/>
</dbReference>
<dbReference type="PROSITE" id="PS00831">
    <property type="entry name" value="RIBOSOMAL_L27"/>
    <property type="match status" value="1"/>
</dbReference>
<evidence type="ECO:0000256" key="8">
    <source>
        <dbReference type="ARBA" id="ARBA00076963"/>
    </source>
</evidence>
<comment type="subcellular location">
    <subcellularLocation>
        <location evidence="1">Mitochondrion</location>
    </subcellularLocation>
</comment>
<dbReference type="SUPFAM" id="SSF110324">
    <property type="entry name" value="Ribosomal L27 protein-like"/>
    <property type="match status" value="1"/>
</dbReference>
<comment type="caution">
    <text evidence="10">The sequence shown here is derived from an EMBL/GenBank/DDBJ whole genome shotgun (WGS) entry which is preliminary data.</text>
</comment>
<dbReference type="InterPro" id="IPR001684">
    <property type="entry name" value="Ribosomal_bL27"/>
</dbReference>
<evidence type="ECO:0000256" key="7">
    <source>
        <dbReference type="ARBA" id="ARBA00035267"/>
    </source>
</evidence>
<dbReference type="PANTHER" id="PTHR15893">
    <property type="entry name" value="RIBOSOMAL PROTEIN L27"/>
    <property type="match status" value="1"/>
</dbReference>
<dbReference type="GO" id="GO:0005762">
    <property type="term" value="C:mitochondrial large ribosomal subunit"/>
    <property type="evidence" value="ECO:0007669"/>
    <property type="project" value="TreeGrafter"/>
</dbReference>
<gene>
    <name evidence="10" type="ORF">PACLA_8A083443</name>
</gene>